<dbReference type="Proteomes" id="UP000177506">
    <property type="component" value="Unassembled WGS sequence"/>
</dbReference>
<evidence type="ECO:0000313" key="2">
    <source>
        <dbReference type="EMBL" id="OGX81169.1"/>
    </source>
</evidence>
<dbReference type="EMBL" id="MDZA01000452">
    <property type="protein sequence ID" value="OGX81169.1"/>
    <property type="molecule type" value="Genomic_DNA"/>
</dbReference>
<protein>
    <recommendedName>
        <fullName evidence="1">HTH cro/C1-type domain-containing protein</fullName>
    </recommendedName>
</protein>
<reference evidence="2 3" key="1">
    <citation type="submission" date="2016-08" db="EMBL/GenBank/DDBJ databases">
        <title>Hymenobacter coccineus sp. nov., Hymenobacter lapidarius sp. nov. and Hymenobacter glacialis sp. nov., isolated from Antarctic soil.</title>
        <authorList>
            <person name="Sedlacek I."/>
            <person name="Kralova S."/>
            <person name="Kyrova K."/>
            <person name="Maslanova I."/>
            <person name="Stankova E."/>
            <person name="Vrbovska V."/>
            <person name="Nemec M."/>
            <person name="Bartak M."/>
            <person name="Svec P."/>
            <person name="Busse H.-J."/>
            <person name="Pantucek R."/>
        </authorList>
    </citation>
    <scope>NUCLEOTIDE SEQUENCE [LARGE SCALE GENOMIC DNA]</scope>
    <source>
        <strain evidence="2 3">CCM 8649</strain>
    </source>
</reference>
<proteinExistence type="predicted"/>
<dbReference type="PROSITE" id="PS50943">
    <property type="entry name" value="HTH_CROC1"/>
    <property type="match status" value="1"/>
</dbReference>
<dbReference type="Gene3D" id="1.10.260.40">
    <property type="entry name" value="lambda repressor-like DNA-binding domains"/>
    <property type="match status" value="1"/>
</dbReference>
<dbReference type="InterPro" id="IPR010982">
    <property type="entry name" value="Lambda_DNA-bd_dom_sf"/>
</dbReference>
<dbReference type="CDD" id="cd00093">
    <property type="entry name" value="HTH_XRE"/>
    <property type="match status" value="1"/>
</dbReference>
<dbReference type="Pfam" id="PF13560">
    <property type="entry name" value="HTH_31"/>
    <property type="match status" value="1"/>
</dbReference>
<name>A0A1G1SRC1_9BACT</name>
<evidence type="ECO:0000259" key="1">
    <source>
        <dbReference type="PROSITE" id="PS50943"/>
    </source>
</evidence>
<dbReference type="InterPro" id="IPR001387">
    <property type="entry name" value="Cro/C1-type_HTH"/>
</dbReference>
<dbReference type="SUPFAM" id="SSF47413">
    <property type="entry name" value="lambda repressor-like DNA-binding domains"/>
    <property type="match status" value="1"/>
</dbReference>
<dbReference type="RefSeq" id="WP_070747464.1">
    <property type="nucleotide sequence ID" value="NZ_MDZA01000452.1"/>
</dbReference>
<dbReference type="AlphaFoldDB" id="A0A1G1SRC1"/>
<keyword evidence="3" id="KW-1185">Reference proteome</keyword>
<comment type="caution">
    <text evidence="2">The sequence shown here is derived from an EMBL/GenBank/DDBJ whole genome shotgun (WGS) entry which is preliminary data.</text>
</comment>
<dbReference type="OrthoDB" id="672730at2"/>
<gene>
    <name evidence="2" type="ORF">BEN49_15770</name>
</gene>
<dbReference type="SMART" id="SM00530">
    <property type="entry name" value="HTH_XRE"/>
    <property type="match status" value="1"/>
</dbReference>
<sequence>METLKYTVIKDAQQYQTYCSQLEKLVGLLAPAVAIQEEIDLLTLLIETWDHAHATLPKADPIELLRALMAGRQMLAKDLAAALSLSKGAVSDILNRRRGLSKEVIRRLASYFQVAQEAFNRSCELAVPTATLPRNARLVHRGETKAAA</sequence>
<accession>A0A1G1SRC1</accession>
<dbReference type="GO" id="GO:0003677">
    <property type="term" value="F:DNA binding"/>
    <property type="evidence" value="ECO:0007669"/>
    <property type="project" value="InterPro"/>
</dbReference>
<feature type="domain" description="HTH cro/C1-type" evidence="1">
    <location>
        <begin position="65"/>
        <end position="119"/>
    </location>
</feature>
<evidence type="ECO:0000313" key="3">
    <source>
        <dbReference type="Proteomes" id="UP000177506"/>
    </source>
</evidence>
<organism evidence="2 3">
    <name type="scientific">Hymenobacter coccineus</name>
    <dbReference type="NCBI Taxonomy" id="1908235"/>
    <lineage>
        <taxon>Bacteria</taxon>
        <taxon>Pseudomonadati</taxon>
        <taxon>Bacteroidota</taxon>
        <taxon>Cytophagia</taxon>
        <taxon>Cytophagales</taxon>
        <taxon>Hymenobacteraceae</taxon>
        <taxon>Hymenobacter</taxon>
    </lineage>
</organism>